<dbReference type="PANTHER" id="PTHR39431:SF1">
    <property type="entry name" value="FRPA_C-RELATED PROTEIN"/>
    <property type="match status" value="1"/>
</dbReference>
<dbReference type="EMBL" id="CP058627">
    <property type="protein sequence ID" value="QLG87220.1"/>
    <property type="molecule type" value="Genomic_DNA"/>
</dbReference>
<dbReference type="KEGG" id="chiz:HQ393_02565"/>
<sequence>MRIVESNVALSAQRAVSREQSQKMAITIEAPRMSPPPANETVNISSAAKMIDDQQTAINNDPKLQLIIQMIEKLTGQKIDLRYFHLNQSGDSLDSNTQGSIQNSANEGGTRIDLHQQESESEQTQFNASGVVKTEDGREISFAAQLKLARTYEQTLDVSIASGSLARPKKDPLVLNYAAPAVTLSDQTMKFDIDSDGKADTIHQLNAGSAYLALDLNHDGKINNGKELFGTQSGNGFADLAQYDQDKNGWIDSGDQVFGQLKLWLKDSSGQDQLNSLTAMKVGAIYLGYARADFDLNNAQNQNLGQIRSSGIYLNEDGSGGNLQQLDLSV</sequence>
<dbReference type="Proteomes" id="UP000509597">
    <property type="component" value="Chromosome"/>
</dbReference>
<evidence type="ECO:0000313" key="1">
    <source>
        <dbReference type="EMBL" id="QLG87220.1"/>
    </source>
</evidence>
<evidence type="ECO:0000313" key="2">
    <source>
        <dbReference type="Proteomes" id="UP000509597"/>
    </source>
</evidence>
<gene>
    <name evidence="1" type="ORF">HQ393_02565</name>
</gene>
<keyword evidence="2" id="KW-1185">Reference proteome</keyword>
<dbReference type="RefSeq" id="WP_179357304.1">
    <property type="nucleotide sequence ID" value="NZ_CP058627.1"/>
</dbReference>
<dbReference type="AlphaFoldDB" id="A0A7H9BES7"/>
<dbReference type="PANTHER" id="PTHR39431">
    <property type="entry name" value="FRPA/C-RELATED PROTEIN"/>
    <property type="match status" value="1"/>
</dbReference>
<name>A0A7H9BES7_9NEIS</name>
<proteinExistence type="predicted"/>
<protein>
    <submittedName>
        <fullName evidence="1">VCBS repeat-containing protein</fullName>
    </submittedName>
</protein>
<reference evidence="1 2" key="1">
    <citation type="submission" date="2020-07" db="EMBL/GenBank/DDBJ databases">
        <title>Complete genome sequence of Chitinibacter sp. 2T18.</title>
        <authorList>
            <person name="Bae J.-W."/>
            <person name="Choi J.-W."/>
        </authorList>
    </citation>
    <scope>NUCLEOTIDE SEQUENCE [LARGE SCALE GENOMIC DNA]</scope>
    <source>
        <strain evidence="1 2">2T18</strain>
    </source>
</reference>
<organism evidence="1 2">
    <name type="scientific">Chitinibacter bivalviorum</name>
    <dbReference type="NCBI Taxonomy" id="2739434"/>
    <lineage>
        <taxon>Bacteria</taxon>
        <taxon>Pseudomonadati</taxon>
        <taxon>Pseudomonadota</taxon>
        <taxon>Betaproteobacteria</taxon>
        <taxon>Neisseriales</taxon>
        <taxon>Chitinibacteraceae</taxon>
        <taxon>Chitinibacter</taxon>
    </lineage>
</organism>
<accession>A0A7H9BES7</accession>